<comment type="function">
    <text evidence="9">Probably part of an ABC transporter complex. Responsible for energy coupling to the transport system.</text>
</comment>
<keyword evidence="6 11" id="KW-0067">ATP-binding</keyword>
<dbReference type="InterPro" id="IPR050095">
    <property type="entry name" value="ECF_ABC_transporter_ATP-bd"/>
</dbReference>
<dbReference type="PROSITE" id="PS50893">
    <property type="entry name" value="ABC_TRANSPORTER_2"/>
    <property type="match status" value="2"/>
</dbReference>
<dbReference type="CDD" id="cd03225">
    <property type="entry name" value="ABC_cobalt_CbiO_domain1"/>
    <property type="match status" value="2"/>
</dbReference>
<protein>
    <submittedName>
        <fullName evidence="11">ABC transporter ATP-binding protein</fullName>
    </submittedName>
</protein>
<evidence type="ECO:0000256" key="4">
    <source>
        <dbReference type="ARBA" id="ARBA00022475"/>
    </source>
</evidence>
<dbReference type="NCBIfam" id="NF010167">
    <property type="entry name" value="PRK13648.1"/>
    <property type="match status" value="2"/>
</dbReference>
<feature type="domain" description="ABC transporter" evidence="10">
    <location>
        <begin position="5"/>
        <end position="244"/>
    </location>
</feature>
<keyword evidence="7" id="KW-1278">Translocase</keyword>
<sequence length="580" mass="64799">MPKVLEISDYSFWYPDGTQALKEINLEVDEGELLTVMGRNGAGKTTLCLSIVGIIPNIFPGEIKGRINIMGKNPIEHYVYEITKDIGLVLQDPESQIFTHSVLSEVVFAAENLGLPRDEIIERANWALEIVDLKGFEKAHPRNLSGGQKQRLAIAAALVTKPKMLVLDEPTSQLDPVGTREVLATLKKLKEEEGMTILMTEHKTDEIAEISDRVVVLEGGRIVEEGEPAEVLTNIELLRKLMLKPPEIGEFYWELKGRGVPVDKLPVTLTEGEDVLRKLFEGGIIIAKDFTPNGRQRTYGDIVIEVRDVSFEYKTQPPVKALDNVSFTIREGEFVGIIGKNGSGKTTLMKCLVGLLKPDSGKILFEGEDISNFTAKERAKRIGLVLQNPDTQLFSLSVSQEIEFGLRNIGLSQEEIVRRRDEVLKLVGLEQYGNLHPFQLSFGDRKKLAVASIVAMNPKVLIMDEPTTGQDHRGRYEICDLAKMLNKRGITILMVTHDMDLVAKYTERVLVMNEGRVIFDGPTREAFKRIDILRQAGLMPPRITLLARSASNWGIRQDILSVEEFLCSLESREVGLTCPS</sequence>
<dbReference type="Gene3D" id="3.40.50.300">
    <property type="entry name" value="P-loop containing nucleotide triphosphate hydrolases"/>
    <property type="match status" value="2"/>
</dbReference>
<dbReference type="GO" id="GO:0016887">
    <property type="term" value="F:ATP hydrolysis activity"/>
    <property type="evidence" value="ECO:0007669"/>
    <property type="project" value="InterPro"/>
</dbReference>
<dbReference type="Proteomes" id="UP000278149">
    <property type="component" value="Unassembled WGS sequence"/>
</dbReference>
<dbReference type="InterPro" id="IPR003593">
    <property type="entry name" value="AAA+_ATPase"/>
</dbReference>
<evidence type="ECO:0000313" key="11">
    <source>
        <dbReference type="EMBL" id="RSN70219.1"/>
    </source>
</evidence>
<keyword evidence="3" id="KW-0813">Transport</keyword>
<comment type="similarity">
    <text evidence="2">Belongs to the ABC transporter superfamily.</text>
</comment>
<dbReference type="InterPro" id="IPR015856">
    <property type="entry name" value="ABC_transpr_CbiO/EcfA_su"/>
</dbReference>
<reference evidence="11 12" key="1">
    <citation type="submission" date="2018-10" db="EMBL/GenBank/DDBJ databases">
        <title>Co-occurring genomic capacity for anaerobic methane metabolism and dissimilatory sulfite reduction discovered in the Korarchaeota.</title>
        <authorList>
            <person name="Mckay L.J."/>
            <person name="Dlakic M."/>
            <person name="Fields M.W."/>
            <person name="Delmont T.O."/>
            <person name="Eren A.M."/>
            <person name="Jay Z.J."/>
            <person name="Klingelsmith K.B."/>
            <person name="Rusch D.B."/>
            <person name="Inskeep W.P."/>
        </authorList>
    </citation>
    <scope>NUCLEOTIDE SEQUENCE [LARGE SCALE GENOMIC DNA]</scope>
    <source>
        <strain evidence="11 12">WS</strain>
    </source>
</reference>
<evidence type="ECO:0000256" key="8">
    <source>
        <dbReference type="ARBA" id="ARBA00023136"/>
    </source>
</evidence>
<dbReference type="PANTHER" id="PTHR43553:SF21">
    <property type="entry name" value="ABC TRANSPORTER ATP-BINDING PROTEIN MA_1418-RELATED"/>
    <property type="match status" value="1"/>
</dbReference>
<feature type="domain" description="ABC transporter" evidence="10">
    <location>
        <begin position="304"/>
        <end position="539"/>
    </location>
</feature>
<dbReference type="GO" id="GO:0043190">
    <property type="term" value="C:ATP-binding cassette (ABC) transporter complex"/>
    <property type="evidence" value="ECO:0007669"/>
    <property type="project" value="TreeGrafter"/>
</dbReference>
<dbReference type="EMBL" id="RCOR01000013">
    <property type="protein sequence ID" value="RSN70219.1"/>
    <property type="molecule type" value="Genomic_DNA"/>
</dbReference>
<dbReference type="PROSITE" id="PS00211">
    <property type="entry name" value="ABC_TRANSPORTER_1"/>
    <property type="match status" value="2"/>
</dbReference>
<dbReference type="GO" id="GO:0005524">
    <property type="term" value="F:ATP binding"/>
    <property type="evidence" value="ECO:0007669"/>
    <property type="project" value="UniProtKB-KW"/>
</dbReference>
<dbReference type="InterPro" id="IPR017871">
    <property type="entry name" value="ABC_transporter-like_CS"/>
</dbReference>
<keyword evidence="4" id="KW-1003">Cell membrane</keyword>
<dbReference type="RefSeq" id="WP_125740721.1">
    <property type="nucleotide sequence ID" value="NZ_RCOR01000013.1"/>
</dbReference>
<dbReference type="FunFam" id="3.40.50.300:FF:000224">
    <property type="entry name" value="Energy-coupling factor transporter ATP-binding protein EcfA"/>
    <property type="match status" value="2"/>
</dbReference>
<keyword evidence="5" id="KW-0547">Nucleotide-binding</keyword>
<evidence type="ECO:0000256" key="3">
    <source>
        <dbReference type="ARBA" id="ARBA00022448"/>
    </source>
</evidence>
<evidence type="ECO:0000256" key="5">
    <source>
        <dbReference type="ARBA" id="ARBA00022741"/>
    </source>
</evidence>
<evidence type="ECO:0000256" key="1">
    <source>
        <dbReference type="ARBA" id="ARBA00004236"/>
    </source>
</evidence>
<dbReference type="AlphaFoldDB" id="A0A3R9WZD4"/>
<evidence type="ECO:0000256" key="6">
    <source>
        <dbReference type="ARBA" id="ARBA00022840"/>
    </source>
</evidence>
<dbReference type="InterPro" id="IPR027417">
    <property type="entry name" value="P-loop_NTPase"/>
</dbReference>
<dbReference type="SUPFAM" id="SSF52540">
    <property type="entry name" value="P-loop containing nucleoside triphosphate hydrolases"/>
    <property type="match status" value="2"/>
</dbReference>
<gene>
    <name evidence="11" type="ORF">D9Q81_01450</name>
</gene>
<dbReference type="PANTHER" id="PTHR43553">
    <property type="entry name" value="HEAVY METAL TRANSPORTER"/>
    <property type="match status" value="1"/>
</dbReference>
<keyword evidence="8" id="KW-0472">Membrane</keyword>
<dbReference type="Pfam" id="PF00005">
    <property type="entry name" value="ABC_tran"/>
    <property type="match status" value="2"/>
</dbReference>
<comment type="subcellular location">
    <subcellularLocation>
        <location evidence="1">Cell membrane</location>
    </subcellularLocation>
</comment>
<dbReference type="InterPro" id="IPR003439">
    <property type="entry name" value="ABC_transporter-like_ATP-bd"/>
</dbReference>
<name>A0A3R9WZD4_9CREN</name>
<dbReference type="GO" id="GO:0042626">
    <property type="term" value="F:ATPase-coupled transmembrane transporter activity"/>
    <property type="evidence" value="ECO:0007669"/>
    <property type="project" value="TreeGrafter"/>
</dbReference>
<organism evidence="11 12">
    <name type="scientific">Candidatus Korarchaeum cryptofilum</name>
    <dbReference type="NCBI Taxonomy" id="498846"/>
    <lineage>
        <taxon>Archaea</taxon>
        <taxon>Thermoproteota</taxon>
        <taxon>Candidatus Korarchaeia</taxon>
        <taxon>Candidatus Korarchaeales</taxon>
        <taxon>Candidatus Korarchaeaceae</taxon>
        <taxon>Candidatus Korarchaeum</taxon>
    </lineage>
</organism>
<evidence type="ECO:0000256" key="9">
    <source>
        <dbReference type="ARBA" id="ARBA00025157"/>
    </source>
</evidence>
<proteinExistence type="inferred from homology"/>
<evidence type="ECO:0000259" key="10">
    <source>
        <dbReference type="PROSITE" id="PS50893"/>
    </source>
</evidence>
<comment type="caution">
    <text evidence="11">The sequence shown here is derived from an EMBL/GenBank/DDBJ whole genome shotgun (WGS) entry which is preliminary data.</text>
</comment>
<dbReference type="SMART" id="SM00382">
    <property type="entry name" value="AAA"/>
    <property type="match status" value="2"/>
</dbReference>
<evidence type="ECO:0000256" key="2">
    <source>
        <dbReference type="ARBA" id="ARBA00005417"/>
    </source>
</evidence>
<evidence type="ECO:0000313" key="12">
    <source>
        <dbReference type="Proteomes" id="UP000278149"/>
    </source>
</evidence>
<accession>A0A3R9WZD4</accession>
<evidence type="ECO:0000256" key="7">
    <source>
        <dbReference type="ARBA" id="ARBA00022967"/>
    </source>
</evidence>